<dbReference type="EMBL" id="JBBWWQ010000010">
    <property type="protein sequence ID" value="KAK8937244.1"/>
    <property type="molecule type" value="Genomic_DNA"/>
</dbReference>
<reference evidence="2 3" key="1">
    <citation type="journal article" date="2022" name="Nat. Plants">
        <title>Genomes of leafy and leafless Platanthera orchids illuminate the evolution of mycoheterotrophy.</title>
        <authorList>
            <person name="Li M.H."/>
            <person name="Liu K.W."/>
            <person name="Li Z."/>
            <person name="Lu H.C."/>
            <person name="Ye Q.L."/>
            <person name="Zhang D."/>
            <person name="Wang J.Y."/>
            <person name="Li Y.F."/>
            <person name="Zhong Z.M."/>
            <person name="Liu X."/>
            <person name="Yu X."/>
            <person name="Liu D.K."/>
            <person name="Tu X.D."/>
            <person name="Liu B."/>
            <person name="Hao Y."/>
            <person name="Liao X.Y."/>
            <person name="Jiang Y.T."/>
            <person name="Sun W.H."/>
            <person name="Chen J."/>
            <person name="Chen Y.Q."/>
            <person name="Ai Y."/>
            <person name="Zhai J.W."/>
            <person name="Wu S.S."/>
            <person name="Zhou Z."/>
            <person name="Hsiao Y.Y."/>
            <person name="Wu W.L."/>
            <person name="Chen Y.Y."/>
            <person name="Lin Y.F."/>
            <person name="Hsu J.L."/>
            <person name="Li C.Y."/>
            <person name="Wang Z.W."/>
            <person name="Zhao X."/>
            <person name="Zhong W.Y."/>
            <person name="Ma X.K."/>
            <person name="Ma L."/>
            <person name="Huang J."/>
            <person name="Chen G.Z."/>
            <person name="Huang M.Z."/>
            <person name="Huang L."/>
            <person name="Peng D.H."/>
            <person name="Luo Y.B."/>
            <person name="Zou S.Q."/>
            <person name="Chen S.P."/>
            <person name="Lan S."/>
            <person name="Tsai W.C."/>
            <person name="Van de Peer Y."/>
            <person name="Liu Z.J."/>
        </authorList>
    </citation>
    <scope>NUCLEOTIDE SEQUENCE [LARGE SCALE GENOMIC DNA]</scope>
    <source>
        <strain evidence="2">Lor287</strain>
    </source>
</reference>
<feature type="region of interest" description="Disordered" evidence="1">
    <location>
        <begin position="147"/>
        <end position="173"/>
    </location>
</feature>
<accession>A0AAP0G509</accession>
<evidence type="ECO:0000313" key="3">
    <source>
        <dbReference type="Proteomes" id="UP001418222"/>
    </source>
</evidence>
<dbReference type="PANTHER" id="PTHR14614:SF98">
    <property type="entry name" value="S-ADENOSYL-L-METHIONINE-DEPENDENT METHYLTRANSFERASES SUPERFAMILY PROTEIN"/>
    <property type="match status" value="1"/>
</dbReference>
<dbReference type="InterPro" id="IPR029063">
    <property type="entry name" value="SAM-dependent_MTases_sf"/>
</dbReference>
<evidence type="ECO:0000313" key="2">
    <source>
        <dbReference type="EMBL" id="KAK8937244.1"/>
    </source>
</evidence>
<dbReference type="PANTHER" id="PTHR14614">
    <property type="entry name" value="HEPATOCELLULAR CARCINOMA-ASSOCIATED ANTIGEN"/>
    <property type="match status" value="1"/>
</dbReference>
<dbReference type="InterPro" id="IPR019410">
    <property type="entry name" value="Methyltransf_16"/>
</dbReference>
<protein>
    <submittedName>
        <fullName evidence="2">Uncharacterized protein</fullName>
    </submittedName>
</protein>
<keyword evidence="3" id="KW-1185">Reference proteome</keyword>
<dbReference type="Gene3D" id="3.40.50.150">
    <property type="entry name" value="Vaccinia Virus protein VP39"/>
    <property type="match status" value="1"/>
</dbReference>
<dbReference type="Proteomes" id="UP001418222">
    <property type="component" value="Unassembled WGS sequence"/>
</dbReference>
<gene>
    <name evidence="2" type="ORF">KSP39_PZI012718</name>
</gene>
<comment type="caution">
    <text evidence="2">The sequence shown here is derived from an EMBL/GenBank/DDBJ whole genome shotgun (WGS) entry which is preliminary data.</text>
</comment>
<evidence type="ECO:0000256" key="1">
    <source>
        <dbReference type="SAM" id="MobiDB-lite"/>
    </source>
</evidence>
<dbReference type="AlphaFoldDB" id="A0AAP0G509"/>
<feature type="compositionally biased region" description="Polar residues" evidence="1">
    <location>
        <begin position="155"/>
        <end position="165"/>
    </location>
</feature>
<proteinExistence type="predicted"/>
<name>A0AAP0G509_9ASPA</name>
<dbReference type="Pfam" id="PF10294">
    <property type="entry name" value="Methyltransf_16"/>
    <property type="match status" value="1"/>
</dbReference>
<organism evidence="2 3">
    <name type="scientific">Platanthera zijinensis</name>
    <dbReference type="NCBI Taxonomy" id="2320716"/>
    <lineage>
        <taxon>Eukaryota</taxon>
        <taxon>Viridiplantae</taxon>
        <taxon>Streptophyta</taxon>
        <taxon>Embryophyta</taxon>
        <taxon>Tracheophyta</taxon>
        <taxon>Spermatophyta</taxon>
        <taxon>Magnoliopsida</taxon>
        <taxon>Liliopsida</taxon>
        <taxon>Asparagales</taxon>
        <taxon>Orchidaceae</taxon>
        <taxon>Orchidoideae</taxon>
        <taxon>Orchideae</taxon>
        <taxon>Orchidinae</taxon>
        <taxon>Platanthera</taxon>
    </lineage>
</organism>
<sequence length="215" mass="23957">MALLGCNVVSTDQVEVLPLLMKNIERNTSWIKQANPDSVGFGSIEAAELYWGNEDHIKAVSPPFDYIIGTDIVYAEHLLAPLVHTIIALSGRRTTIMLGYEIRSTTVHEQMIQTWKDNFVMKTVPKAKMDRKYQHASIQLFIMNQKDSPKHGGKLQNTSSPLSDNGSDEECNKGGTEIDVAVEELTAPVNTKTDDWEARRHGAIAARLLRNVKLA</sequence>